<evidence type="ECO:0000256" key="2">
    <source>
        <dbReference type="ARBA" id="ARBA00005369"/>
    </source>
</evidence>
<dbReference type="PROSITE" id="PS01279">
    <property type="entry name" value="PCMT"/>
    <property type="match status" value="1"/>
</dbReference>
<evidence type="ECO:0000313" key="8">
    <source>
        <dbReference type="EMBL" id="RAU83232.1"/>
    </source>
</evidence>
<evidence type="ECO:0000256" key="6">
    <source>
        <dbReference type="ARBA" id="ARBA00022691"/>
    </source>
</evidence>
<accession>A0A364RG28</accession>
<comment type="subcellular location">
    <subcellularLocation>
        <location evidence="1 7">Cytoplasm</location>
    </subcellularLocation>
</comment>
<dbReference type="RefSeq" id="WP_112305382.1">
    <property type="nucleotide sequence ID" value="NZ_QMDV01000002.1"/>
</dbReference>
<evidence type="ECO:0000256" key="3">
    <source>
        <dbReference type="ARBA" id="ARBA00022490"/>
    </source>
</evidence>
<keyword evidence="9" id="KW-1185">Reference proteome</keyword>
<evidence type="ECO:0000256" key="1">
    <source>
        <dbReference type="ARBA" id="ARBA00004496"/>
    </source>
</evidence>
<name>A0A364RG28_9BACT</name>
<reference evidence="8 9" key="1">
    <citation type="submission" date="2018-06" db="EMBL/GenBank/DDBJ databases">
        <authorList>
            <person name="Liu Z.-W."/>
        </authorList>
    </citation>
    <scope>NUCLEOTIDE SEQUENCE [LARGE SCALE GENOMIC DNA]</scope>
    <source>
        <strain evidence="8 9">2b14</strain>
    </source>
</reference>
<dbReference type="Gene3D" id="3.40.50.150">
    <property type="entry name" value="Vaccinia Virus protein VP39"/>
    <property type="match status" value="1"/>
</dbReference>
<organism evidence="8 9">
    <name type="scientific">Pontibacter arcticus</name>
    <dbReference type="NCBI Taxonomy" id="2080288"/>
    <lineage>
        <taxon>Bacteria</taxon>
        <taxon>Pseudomonadati</taxon>
        <taxon>Bacteroidota</taxon>
        <taxon>Cytophagia</taxon>
        <taxon>Cytophagales</taxon>
        <taxon>Hymenobacteraceae</taxon>
        <taxon>Pontibacter</taxon>
    </lineage>
</organism>
<comment type="similarity">
    <text evidence="2 7">Belongs to the methyltransferase superfamily. L-isoaspartyl/D-aspartyl protein methyltransferase family.</text>
</comment>
<dbReference type="Proteomes" id="UP000251692">
    <property type="component" value="Unassembled WGS sequence"/>
</dbReference>
<dbReference type="NCBIfam" id="NF001453">
    <property type="entry name" value="PRK00312.1"/>
    <property type="match status" value="1"/>
</dbReference>
<dbReference type="InterPro" id="IPR000682">
    <property type="entry name" value="PCMT"/>
</dbReference>
<proteinExistence type="inferred from homology"/>
<evidence type="ECO:0000256" key="7">
    <source>
        <dbReference type="HAMAP-Rule" id="MF_00090"/>
    </source>
</evidence>
<dbReference type="FunFam" id="3.40.50.150:FF:000010">
    <property type="entry name" value="Protein-L-isoaspartate O-methyltransferase"/>
    <property type="match status" value="1"/>
</dbReference>
<dbReference type="CDD" id="cd02440">
    <property type="entry name" value="AdoMet_MTases"/>
    <property type="match status" value="1"/>
</dbReference>
<comment type="caution">
    <text evidence="8">The sequence shown here is derived from an EMBL/GenBank/DDBJ whole genome shotgun (WGS) entry which is preliminary data.</text>
</comment>
<dbReference type="AlphaFoldDB" id="A0A364RG28"/>
<dbReference type="Pfam" id="PF01135">
    <property type="entry name" value="PCMT"/>
    <property type="match status" value="1"/>
</dbReference>
<sequence length="220" mass="24823">MQTDTYRHKGMRRALIQILREKGIRDERVLQAIEAVPRHFFFDKAFVEQAYQDKAFPIGEGQTISQPYTVAFQTELLKLKSTDKVLEIGTGSGYQCAVLLQITPSVYTIEYNRALYEKAVLFFRKHGLRPHTFHGDGSEGLPQYAPFDKIIVTAGAPAVPKSLVRQLNVGGILVIPVGDENSQKMLRITRVSENDFTQEAFTDFKFVPLLGKSGWEADNL</sequence>
<comment type="catalytic activity">
    <reaction evidence="7">
        <text>[protein]-L-isoaspartate + S-adenosyl-L-methionine = [protein]-L-isoaspartate alpha-methyl ester + S-adenosyl-L-homocysteine</text>
        <dbReference type="Rhea" id="RHEA:12705"/>
        <dbReference type="Rhea" id="RHEA-COMP:12143"/>
        <dbReference type="Rhea" id="RHEA-COMP:12144"/>
        <dbReference type="ChEBI" id="CHEBI:57856"/>
        <dbReference type="ChEBI" id="CHEBI:59789"/>
        <dbReference type="ChEBI" id="CHEBI:90596"/>
        <dbReference type="ChEBI" id="CHEBI:90598"/>
        <dbReference type="EC" id="2.1.1.77"/>
    </reaction>
</comment>
<dbReference type="GO" id="GO:0032259">
    <property type="term" value="P:methylation"/>
    <property type="evidence" value="ECO:0007669"/>
    <property type="project" value="UniProtKB-KW"/>
</dbReference>
<comment type="function">
    <text evidence="7">Catalyzes the methyl esterification of L-isoaspartyl residues in peptides and proteins that result from spontaneous decomposition of normal L-aspartyl and L-asparaginyl residues. It plays a role in the repair and/or degradation of damaged proteins.</text>
</comment>
<protein>
    <recommendedName>
        <fullName evidence="7">Protein-L-isoaspartate O-methyltransferase</fullName>
        <ecNumber evidence="7">2.1.1.77</ecNumber>
    </recommendedName>
    <alternativeName>
        <fullName evidence="7">L-isoaspartyl protein carboxyl methyltransferase</fullName>
    </alternativeName>
    <alternativeName>
        <fullName evidence="7">Protein L-isoaspartyl methyltransferase</fullName>
    </alternativeName>
    <alternativeName>
        <fullName evidence="7">Protein-beta-aspartate methyltransferase</fullName>
        <shortName evidence="7">PIMT</shortName>
    </alternativeName>
</protein>
<dbReference type="GO" id="GO:0030091">
    <property type="term" value="P:protein repair"/>
    <property type="evidence" value="ECO:0007669"/>
    <property type="project" value="UniProtKB-UniRule"/>
</dbReference>
<keyword evidence="6 7" id="KW-0949">S-adenosyl-L-methionine</keyword>
<dbReference type="NCBIfam" id="TIGR00080">
    <property type="entry name" value="pimt"/>
    <property type="match status" value="1"/>
</dbReference>
<evidence type="ECO:0000256" key="5">
    <source>
        <dbReference type="ARBA" id="ARBA00022679"/>
    </source>
</evidence>
<feature type="active site" evidence="7">
    <location>
        <position position="65"/>
    </location>
</feature>
<gene>
    <name evidence="7" type="primary">pcm</name>
    <name evidence="8" type="ORF">DP923_08435</name>
</gene>
<keyword evidence="4 7" id="KW-0489">Methyltransferase</keyword>
<evidence type="ECO:0000256" key="4">
    <source>
        <dbReference type="ARBA" id="ARBA00022603"/>
    </source>
</evidence>
<reference evidence="8 9" key="2">
    <citation type="submission" date="2018-07" db="EMBL/GenBank/DDBJ databases">
        <title>Pontibacter sp. 2b14 genomic sequence and assembly.</title>
        <authorList>
            <person name="Du Z.-J."/>
        </authorList>
    </citation>
    <scope>NUCLEOTIDE SEQUENCE [LARGE SCALE GENOMIC DNA]</scope>
    <source>
        <strain evidence="8 9">2b14</strain>
    </source>
</reference>
<dbReference type="GO" id="GO:0005737">
    <property type="term" value="C:cytoplasm"/>
    <property type="evidence" value="ECO:0007669"/>
    <property type="project" value="UniProtKB-SubCell"/>
</dbReference>
<dbReference type="PANTHER" id="PTHR11579:SF0">
    <property type="entry name" value="PROTEIN-L-ISOASPARTATE(D-ASPARTATE) O-METHYLTRANSFERASE"/>
    <property type="match status" value="1"/>
</dbReference>
<dbReference type="EC" id="2.1.1.77" evidence="7"/>
<keyword evidence="5 7" id="KW-0808">Transferase</keyword>
<dbReference type="PANTHER" id="PTHR11579">
    <property type="entry name" value="PROTEIN-L-ISOASPARTATE O-METHYLTRANSFERASE"/>
    <property type="match status" value="1"/>
</dbReference>
<dbReference type="InterPro" id="IPR029063">
    <property type="entry name" value="SAM-dependent_MTases_sf"/>
</dbReference>
<dbReference type="HAMAP" id="MF_00090">
    <property type="entry name" value="PIMT"/>
    <property type="match status" value="1"/>
</dbReference>
<dbReference type="GO" id="GO:0004719">
    <property type="term" value="F:protein-L-isoaspartate (D-aspartate) O-methyltransferase activity"/>
    <property type="evidence" value="ECO:0007669"/>
    <property type="project" value="UniProtKB-UniRule"/>
</dbReference>
<dbReference type="EMBL" id="QMDV01000002">
    <property type="protein sequence ID" value="RAU83232.1"/>
    <property type="molecule type" value="Genomic_DNA"/>
</dbReference>
<dbReference type="OrthoDB" id="9810066at2"/>
<dbReference type="SUPFAM" id="SSF53335">
    <property type="entry name" value="S-adenosyl-L-methionine-dependent methyltransferases"/>
    <property type="match status" value="1"/>
</dbReference>
<evidence type="ECO:0000313" key="9">
    <source>
        <dbReference type="Proteomes" id="UP000251692"/>
    </source>
</evidence>
<keyword evidence="3 7" id="KW-0963">Cytoplasm</keyword>